<dbReference type="EMBL" id="DQTV01000081">
    <property type="protein sequence ID" value="HIP57300.1"/>
    <property type="molecule type" value="Genomic_DNA"/>
</dbReference>
<keyword evidence="1 3" id="KW-0240">DNA-directed RNA polymerase</keyword>
<evidence type="ECO:0000256" key="1">
    <source>
        <dbReference type="ARBA" id="ARBA00022478"/>
    </source>
</evidence>
<comment type="similarity">
    <text evidence="3">Belongs to the archaeal Rpo11/eukaryotic RPB11/RPC19 RNA polymerase subunit family.</text>
</comment>
<dbReference type="Proteomes" id="UP000605805">
    <property type="component" value="Unassembled WGS sequence"/>
</dbReference>
<organism evidence="5 6">
    <name type="scientific">Ignisphaera aggregans</name>
    <dbReference type="NCBI Taxonomy" id="334771"/>
    <lineage>
        <taxon>Archaea</taxon>
        <taxon>Thermoproteota</taxon>
        <taxon>Thermoprotei</taxon>
        <taxon>Desulfurococcales</taxon>
        <taxon>Desulfurococcaceae</taxon>
        <taxon>Ignisphaera</taxon>
    </lineage>
</organism>
<comment type="subcellular location">
    <subcellularLocation>
        <location evidence="3">Cytoplasm</location>
    </subcellularLocation>
</comment>
<dbReference type="Gene3D" id="3.30.1360.10">
    <property type="entry name" value="RNA polymerase, RBP11-like subunit"/>
    <property type="match status" value="1"/>
</dbReference>
<dbReference type="GO" id="GO:0046983">
    <property type="term" value="F:protein dimerization activity"/>
    <property type="evidence" value="ECO:0007669"/>
    <property type="project" value="InterPro"/>
</dbReference>
<keyword evidence="3" id="KW-0548">Nucleotidyltransferase</keyword>
<dbReference type="CDD" id="cd06927">
    <property type="entry name" value="RNAP_L"/>
    <property type="match status" value="1"/>
</dbReference>
<keyword evidence="3" id="KW-0808">Transferase</keyword>
<dbReference type="SUPFAM" id="SSF55257">
    <property type="entry name" value="RBP11-like subunits of RNA polymerase"/>
    <property type="match status" value="1"/>
</dbReference>
<evidence type="ECO:0000313" key="5">
    <source>
        <dbReference type="EMBL" id="HIP57300.1"/>
    </source>
</evidence>
<gene>
    <name evidence="3" type="primary">rpo11</name>
    <name evidence="3" type="synonym">rpoL</name>
    <name evidence="5" type="ORF">EYH02_04450</name>
</gene>
<dbReference type="HAMAP" id="MF_00261">
    <property type="entry name" value="RNApol_arch_Rpo11"/>
    <property type="match status" value="1"/>
</dbReference>
<comment type="function">
    <text evidence="3">DNA-dependent RNA polymerase (RNAP) catalyzes the transcription of DNA into RNA using the four ribonucleoside triphosphates as substrates.</text>
</comment>
<dbReference type="GO" id="GO:0000428">
    <property type="term" value="C:DNA-directed RNA polymerase complex"/>
    <property type="evidence" value="ECO:0007669"/>
    <property type="project" value="UniProtKB-KW"/>
</dbReference>
<sequence length="101" mass="11624">MPIEVELKKYTDRELRFIINDPDKHSLPNLIARLALQKPGVVYAAYIISHPMVSPPEVVILTDGSRDPLDVLIEVLEEAKSKVIEFMKRFDEALSKYETRE</sequence>
<comment type="catalytic activity">
    <reaction evidence="3">
        <text>RNA(n) + a ribonucleoside 5'-triphosphate = RNA(n+1) + diphosphate</text>
        <dbReference type="Rhea" id="RHEA:21248"/>
        <dbReference type="Rhea" id="RHEA-COMP:14527"/>
        <dbReference type="Rhea" id="RHEA-COMP:17342"/>
        <dbReference type="ChEBI" id="CHEBI:33019"/>
        <dbReference type="ChEBI" id="CHEBI:61557"/>
        <dbReference type="ChEBI" id="CHEBI:140395"/>
        <dbReference type="EC" id="2.7.7.6"/>
    </reaction>
</comment>
<comment type="caution">
    <text evidence="5">The sequence shown here is derived from an EMBL/GenBank/DDBJ whole genome shotgun (WGS) entry which is preliminary data.</text>
</comment>
<evidence type="ECO:0000256" key="3">
    <source>
        <dbReference type="HAMAP-Rule" id="MF_00261"/>
    </source>
</evidence>
<dbReference type="Pfam" id="PF13656">
    <property type="entry name" value="RNA_pol_L_2"/>
    <property type="match status" value="1"/>
</dbReference>
<feature type="domain" description="DNA-directed RNA polymerase RBP11-like dimerisation" evidence="4">
    <location>
        <begin position="15"/>
        <end position="87"/>
    </location>
</feature>
<protein>
    <recommendedName>
        <fullName evidence="3">DNA-directed RNA polymerase subunit Rpo11</fullName>
        <ecNumber evidence="3">2.7.7.6</ecNumber>
    </recommendedName>
    <alternativeName>
        <fullName evidence="3">DNA-directed RNA polymerase subunit L</fullName>
    </alternativeName>
</protein>
<proteinExistence type="inferred from homology"/>
<dbReference type="InterPro" id="IPR036603">
    <property type="entry name" value="RBP11-like"/>
</dbReference>
<reference evidence="5" key="1">
    <citation type="journal article" date="2020" name="ISME J.">
        <title>Gammaproteobacteria mediating utilization of methyl-, sulfur- and petroleum organic compounds in deep ocean hydrothermal plumes.</title>
        <authorList>
            <person name="Zhou Z."/>
            <person name="Liu Y."/>
            <person name="Pan J."/>
            <person name="Cron B.R."/>
            <person name="Toner B.M."/>
            <person name="Anantharaman K."/>
            <person name="Breier J.A."/>
            <person name="Dick G.J."/>
            <person name="Li M."/>
        </authorList>
    </citation>
    <scope>NUCLEOTIDE SEQUENCE</scope>
    <source>
        <strain evidence="5">SZUA-1435</strain>
    </source>
</reference>
<dbReference type="InterPro" id="IPR009025">
    <property type="entry name" value="RBP11-like_dimer"/>
</dbReference>
<dbReference type="AlphaFoldDB" id="A0A832YT62"/>
<evidence type="ECO:0000256" key="2">
    <source>
        <dbReference type="ARBA" id="ARBA00023163"/>
    </source>
</evidence>
<dbReference type="GO" id="GO:0005737">
    <property type="term" value="C:cytoplasm"/>
    <property type="evidence" value="ECO:0007669"/>
    <property type="project" value="UniProtKB-SubCell"/>
</dbReference>
<evidence type="ECO:0000313" key="6">
    <source>
        <dbReference type="Proteomes" id="UP000605805"/>
    </source>
</evidence>
<keyword evidence="3" id="KW-0963">Cytoplasm</keyword>
<accession>A0A832YT62</accession>
<comment type="subunit">
    <text evidence="3">Part of the RNA polymerase complex.</text>
</comment>
<dbReference type="InterPro" id="IPR022905">
    <property type="entry name" value="Rpo11-like"/>
</dbReference>
<dbReference type="GO" id="GO:0003899">
    <property type="term" value="F:DNA-directed RNA polymerase activity"/>
    <property type="evidence" value="ECO:0007669"/>
    <property type="project" value="UniProtKB-UniRule"/>
</dbReference>
<dbReference type="GO" id="GO:0006351">
    <property type="term" value="P:DNA-templated transcription"/>
    <property type="evidence" value="ECO:0007669"/>
    <property type="project" value="UniProtKB-UniRule"/>
</dbReference>
<evidence type="ECO:0000259" key="4">
    <source>
        <dbReference type="Pfam" id="PF13656"/>
    </source>
</evidence>
<name>A0A832YT62_9CREN</name>
<keyword evidence="2 3" id="KW-0804">Transcription</keyword>
<dbReference type="EC" id="2.7.7.6" evidence="3"/>